<feature type="coiled-coil region" evidence="1">
    <location>
        <begin position="693"/>
        <end position="721"/>
    </location>
</feature>
<keyword evidence="2" id="KW-1133">Transmembrane helix</keyword>
<evidence type="ECO:0000259" key="3">
    <source>
        <dbReference type="Pfam" id="PF13539"/>
    </source>
</evidence>
<keyword evidence="2" id="KW-0812">Transmembrane</keyword>
<organism evidence="4 5">
    <name type="scientific">Rhizobium rhizogenes NBRC 13257</name>
    <dbReference type="NCBI Taxonomy" id="1220581"/>
    <lineage>
        <taxon>Bacteria</taxon>
        <taxon>Pseudomonadati</taxon>
        <taxon>Pseudomonadota</taxon>
        <taxon>Alphaproteobacteria</taxon>
        <taxon>Hyphomicrobiales</taxon>
        <taxon>Rhizobiaceae</taxon>
        <taxon>Rhizobium/Agrobacterium group</taxon>
        <taxon>Rhizobium</taxon>
    </lineage>
</organism>
<gene>
    <name evidence="4" type="ORF">RRH01S_01_05130</name>
</gene>
<dbReference type="RefSeq" id="WP_234711633.1">
    <property type="nucleotide sequence ID" value="NZ_BAYX01000001.1"/>
</dbReference>
<sequence>MADNDNNLVFTVSSDMSAAQRNVNKFVGDIGTATNQVVKKFDALGRSIDKSVSTSMQQRINSMVGIGTTASKEWTGALVDQGKELDRLRAKYSPLFATVTNYKKNIAEIRTLYRSNAIGVDEYTASLSRERQATLASIAAIKSRNTAQQQGSHGTNSFQTANLAAQGQDVLVQSFAGQSAWQIALQQGTQASQVIQQLKDAGGNKGVISGMAAAFGSLLGMTSLLTIGLIAVGAAAIQAVMKALPQVKSLDDAMRDHEASLKRVAEAYGGVAEAAAKAGRENKRLVDAVALRNAAALSVAVASESKDYFGNSKVGSTPIGGRFRGFQATTTEFQEPLAKLRADVKAGKADFDAFYDAIARKVEANPSLAKAGNDVIAESDKLKQAADQLKEYQRVQDALFNDIGPNKQLLSQGTTNTKDMSDYALYQSQQAVAGRQSSQAFYARLASEAARTTAERVAAARAEAAAQHNDESSPARKQRIDQAGIDAYVTANRELNEAARERKLSLDAAIVSQQQDLGLVGKVGAAAESLRRQYQLTADLRSEAAKRGITDEKEFLKVYADQIALIKQNADEYGRLAEARARAQLSSDLSFQSDQFNRSPEQRNIADQLKSAGLPIDFTSQAAKQLAEANARDTQRAKDLAQRSLNAQVAGINARSPAERVAAARAAAEAQYDPKEPTDLRQQRINNAELIARVQITKELADAERERTQSLKKLVEDQQQDIAMIGKTGGAAAAATQQYQLMAQLRAEAVKQGITSEAEFQKTFGSQIDLIKRATTSYGELVDARAKAQLNYDLADKNKLAGMSARDQQIIQTQRQYGLAGDPNSDTGQQIGQDIDRQNLRDGIKTFFTDLEGGLTTKGKSLGEALGDAVKNAAMNAANKALDNLFSQIANGLTSLLMGGNKSTATAVTGVGAQVAGLGTQTVGRLISPAPIATQPMPAISSAGTTKTGISLARIATSNGLGADVNAKYAQQFQGFVKDLEATGYKIKSIGGYNYRNIAGTNKLSNHAFGDAIDINPQQNPMGKNLVTDLPSNVGELAAKNGLSWGGAWNSKKDAMHFEVPDSAAALDKLASSAGNATKGLGTFGTGVGQLGQQLTGATGSIFPAAPAASGGGGGIFGWLGGLFGGASKSSQWNAASAGKLLPGLFADGGYTGPGGKNTPAGIVHAGEFVVPKHIVDKIGVPALSTMMKGYANGGLVTPALVSAPTAPALRARAAVNGGSSQPGVLQVHITGANGDDHVRTLVKQGVGEGLSTYNTQQQRGGFGTLQSRFNAQKG</sequence>
<dbReference type="Pfam" id="PF13539">
    <property type="entry name" value="Peptidase_M15_4"/>
    <property type="match status" value="1"/>
</dbReference>
<evidence type="ECO:0000256" key="2">
    <source>
        <dbReference type="SAM" id="Phobius"/>
    </source>
</evidence>
<comment type="caution">
    <text evidence="4">The sequence shown here is derived from an EMBL/GenBank/DDBJ whole genome shotgun (WGS) entry which is preliminary data.</text>
</comment>
<evidence type="ECO:0000313" key="4">
    <source>
        <dbReference type="EMBL" id="GAJ91042.1"/>
    </source>
</evidence>
<reference evidence="4 5" key="1">
    <citation type="submission" date="2014-05" db="EMBL/GenBank/DDBJ databases">
        <title>Whole genome shotgun sequence of Rhizobium rhizogenes NBRC 13257.</title>
        <authorList>
            <person name="Katano-Makiyama Y."/>
            <person name="Hosoyama A."/>
            <person name="Hashimoto M."/>
            <person name="Hosoyama Y."/>
            <person name="Noguchi M."/>
            <person name="Tsuchikane K."/>
            <person name="Kimura A."/>
            <person name="Ohji S."/>
            <person name="Ichikawa N."/>
            <person name="Yamazoe A."/>
            <person name="Fujita N."/>
        </authorList>
    </citation>
    <scope>NUCLEOTIDE SEQUENCE [LARGE SCALE GENOMIC DNA]</scope>
    <source>
        <strain evidence="4 5">NBRC 13257</strain>
    </source>
</reference>
<dbReference type="InterPro" id="IPR039561">
    <property type="entry name" value="Peptidase_M15C"/>
</dbReference>
<feature type="domain" description="Peptidase M15C" evidence="3">
    <location>
        <begin position="1000"/>
        <end position="1060"/>
    </location>
</feature>
<dbReference type="Proteomes" id="UP000026941">
    <property type="component" value="Unassembled WGS sequence"/>
</dbReference>
<evidence type="ECO:0000256" key="1">
    <source>
        <dbReference type="SAM" id="Coils"/>
    </source>
</evidence>
<keyword evidence="2" id="KW-0472">Membrane</keyword>
<dbReference type="GO" id="GO:0008233">
    <property type="term" value="F:peptidase activity"/>
    <property type="evidence" value="ECO:0007669"/>
    <property type="project" value="InterPro"/>
</dbReference>
<dbReference type="AlphaFoldDB" id="A0AA87Q3V7"/>
<dbReference type="InterPro" id="IPR009045">
    <property type="entry name" value="Zn_M74/Hedgehog-like"/>
</dbReference>
<accession>A0AA87Q3V7</accession>
<feature type="coiled-coil region" evidence="1">
    <location>
        <begin position="375"/>
        <end position="402"/>
    </location>
</feature>
<proteinExistence type="predicted"/>
<dbReference type="EMBL" id="BAYX01000001">
    <property type="protein sequence ID" value="GAJ91042.1"/>
    <property type="molecule type" value="Genomic_DNA"/>
</dbReference>
<dbReference type="Gene3D" id="3.30.1380.10">
    <property type="match status" value="1"/>
</dbReference>
<protein>
    <recommendedName>
        <fullName evidence="3">Peptidase M15C domain-containing protein</fullName>
    </recommendedName>
</protein>
<evidence type="ECO:0000313" key="5">
    <source>
        <dbReference type="Proteomes" id="UP000026941"/>
    </source>
</evidence>
<name>A0AA87Q3V7_RHIRH</name>
<keyword evidence="1" id="KW-0175">Coiled coil</keyword>
<dbReference type="SUPFAM" id="SSF55166">
    <property type="entry name" value="Hedgehog/DD-peptidase"/>
    <property type="match status" value="1"/>
</dbReference>
<feature type="transmembrane region" description="Helical" evidence="2">
    <location>
        <begin position="218"/>
        <end position="241"/>
    </location>
</feature>